<reference evidence="1" key="1">
    <citation type="submission" date="2024-10" db="EMBL/GenBank/DDBJ databases">
        <title>Aeromonas and Pseudomonas from the Cagarras Archipelago, Rio de Janeiro, Brazil.</title>
        <authorList>
            <person name="Canellas A.L.B."/>
            <person name="Laport M.S."/>
        </authorList>
    </citation>
    <scope>NUCLEOTIDE SEQUENCE</scope>
    <source>
        <strain evidence="1">ACP-7</strain>
    </source>
</reference>
<dbReference type="EMBL" id="JBIUGF010000011">
    <property type="protein sequence ID" value="MFJ1337596.1"/>
    <property type="molecule type" value="Genomic_DNA"/>
</dbReference>
<organism evidence="1 2">
    <name type="scientific">Pseudomonas caricapapayae</name>
    <dbReference type="NCBI Taxonomy" id="46678"/>
    <lineage>
        <taxon>Bacteria</taxon>
        <taxon>Pseudomonadati</taxon>
        <taxon>Pseudomonadota</taxon>
        <taxon>Gammaproteobacteria</taxon>
        <taxon>Pseudomonadales</taxon>
        <taxon>Pseudomonadaceae</taxon>
        <taxon>Pseudomonas</taxon>
    </lineage>
</organism>
<comment type="caution">
    <text evidence="1">The sequence shown here is derived from an EMBL/GenBank/DDBJ whole genome shotgun (WGS) entry which is preliminary data.</text>
</comment>
<sequence length="184" mass="20673">MTIKNKPTTEIPTTKIRLIAAALVPTMLLTGVFSIYWLWTNVLPIYGRIYRNAPVIEVPYLAFGLLMAPPAIIITVIGSAIAVWTGKKFDPPRSSKLYRFQNLMLSASVKIIVYVVPTLIIATTLTLLARNYSPCPKLLISGSAWQLFWVNDELACFKPTRYINGNWPCKIVGDREICIQVDEQ</sequence>
<dbReference type="Proteomes" id="UP001615411">
    <property type="component" value="Unassembled WGS sequence"/>
</dbReference>
<keyword evidence="2" id="KW-1185">Reference proteome</keyword>
<proteinExistence type="predicted"/>
<evidence type="ECO:0000313" key="2">
    <source>
        <dbReference type="Proteomes" id="UP001615411"/>
    </source>
</evidence>
<protein>
    <submittedName>
        <fullName evidence="1">Uncharacterized protein</fullName>
    </submittedName>
</protein>
<accession>A0ACC7LSW5</accession>
<name>A0ACC7LSW5_9PSED</name>
<gene>
    <name evidence="1" type="ORF">ACIKP7_05570</name>
</gene>
<evidence type="ECO:0000313" key="1">
    <source>
        <dbReference type="EMBL" id="MFJ1337596.1"/>
    </source>
</evidence>